<keyword evidence="4" id="KW-1185">Reference proteome</keyword>
<dbReference type="PANTHER" id="PTHR45947">
    <property type="entry name" value="SULFOQUINOVOSYL TRANSFERASE SQD2"/>
    <property type="match status" value="1"/>
</dbReference>
<organism evidence="3 4">
    <name type="scientific">Vogesella aquatica</name>
    <dbReference type="NCBI Taxonomy" id="2984206"/>
    <lineage>
        <taxon>Bacteria</taxon>
        <taxon>Pseudomonadati</taxon>
        <taxon>Pseudomonadota</taxon>
        <taxon>Betaproteobacteria</taxon>
        <taxon>Neisseriales</taxon>
        <taxon>Chromobacteriaceae</taxon>
        <taxon>Vogesella</taxon>
    </lineage>
</organism>
<dbReference type="PANTHER" id="PTHR45947:SF3">
    <property type="entry name" value="SULFOQUINOVOSYL TRANSFERASE SQD2"/>
    <property type="match status" value="1"/>
</dbReference>
<dbReference type="Proteomes" id="UP001219956">
    <property type="component" value="Unassembled WGS sequence"/>
</dbReference>
<reference evidence="3 4" key="1">
    <citation type="submission" date="2023-01" db="EMBL/GenBank/DDBJ databases">
        <title>Novel species of the genus Vogesella isolated from rivers.</title>
        <authorList>
            <person name="Lu H."/>
        </authorList>
    </citation>
    <scope>NUCLEOTIDE SEQUENCE [LARGE SCALE GENOMIC DNA]</scope>
    <source>
        <strain evidence="3 4">DC21W</strain>
    </source>
</reference>
<dbReference type="InterPro" id="IPR050194">
    <property type="entry name" value="Glycosyltransferase_grp1"/>
</dbReference>
<comment type="caution">
    <text evidence="3">The sequence shown here is derived from an EMBL/GenBank/DDBJ whole genome shotgun (WGS) entry which is preliminary data.</text>
</comment>
<dbReference type="Pfam" id="PF00534">
    <property type="entry name" value="Glycos_transf_1"/>
    <property type="match status" value="1"/>
</dbReference>
<dbReference type="Gene3D" id="3.40.50.2000">
    <property type="entry name" value="Glycogen Phosphorylase B"/>
    <property type="match status" value="2"/>
</dbReference>
<feature type="domain" description="Glycosyltransferase subfamily 4-like N-terminal" evidence="2">
    <location>
        <begin position="49"/>
        <end position="150"/>
    </location>
</feature>
<accession>A0ABT5IU97</accession>
<protein>
    <submittedName>
        <fullName evidence="3">Glycosyltransferase family 4 protein</fullName>
    </submittedName>
</protein>
<sequence length="370" mass="41914">MTKILHVTADFPDVFVKNKTTAVKNLVNGCVFESFVVSINRKNIPGKTEFVRDGNVLSVKYFSPPLGILNIFFLRKLAGEICNFIDCRSFDIVHAHKLCVEGVIADVICENSKAKLVCSLWGSTDHKFLSKLKWNRPVYRRLIEKAALVLPASPWISEYAYNIFGLKMRNVHLLPIVTENIKHTFSSDCNDRMVTVFNLDLFELKGLENLLRAIKLFGDESPALDIFGGGTEDSVNKISRLIHSLELEDKVFLKGRVENADIVEILSQYLFFVMPTRSETFGMVYIEALFANIPIVYSRDRGVSGYFDEVLVGSSCDPLSIESIRDALSFCMKNNSRIRFDINRLHLDGFFSKFTRDSILYGYNSLLGAL</sequence>
<dbReference type="CDD" id="cd03801">
    <property type="entry name" value="GT4_PimA-like"/>
    <property type="match status" value="1"/>
</dbReference>
<dbReference type="InterPro" id="IPR001296">
    <property type="entry name" value="Glyco_trans_1"/>
</dbReference>
<proteinExistence type="predicted"/>
<dbReference type="RefSeq" id="WP_272750571.1">
    <property type="nucleotide sequence ID" value="NZ_JAQQLF010000002.1"/>
</dbReference>
<dbReference type="Pfam" id="PF13477">
    <property type="entry name" value="Glyco_trans_4_2"/>
    <property type="match status" value="1"/>
</dbReference>
<dbReference type="EMBL" id="JAQQLF010000002">
    <property type="protein sequence ID" value="MDC7716137.1"/>
    <property type="molecule type" value="Genomic_DNA"/>
</dbReference>
<gene>
    <name evidence="3" type="ORF">PQU95_02720</name>
</gene>
<dbReference type="SUPFAM" id="SSF53756">
    <property type="entry name" value="UDP-Glycosyltransferase/glycogen phosphorylase"/>
    <property type="match status" value="1"/>
</dbReference>
<feature type="domain" description="Glycosyl transferase family 1" evidence="1">
    <location>
        <begin position="200"/>
        <end position="335"/>
    </location>
</feature>
<evidence type="ECO:0000313" key="4">
    <source>
        <dbReference type="Proteomes" id="UP001219956"/>
    </source>
</evidence>
<evidence type="ECO:0000259" key="2">
    <source>
        <dbReference type="Pfam" id="PF13477"/>
    </source>
</evidence>
<evidence type="ECO:0000313" key="3">
    <source>
        <dbReference type="EMBL" id="MDC7716137.1"/>
    </source>
</evidence>
<evidence type="ECO:0000259" key="1">
    <source>
        <dbReference type="Pfam" id="PF00534"/>
    </source>
</evidence>
<dbReference type="InterPro" id="IPR028098">
    <property type="entry name" value="Glyco_trans_4-like_N"/>
</dbReference>
<name>A0ABT5IU97_9NEIS</name>